<dbReference type="GO" id="GO:0020037">
    <property type="term" value="F:heme binding"/>
    <property type="evidence" value="ECO:0007669"/>
    <property type="project" value="InterPro"/>
</dbReference>
<dbReference type="Gene3D" id="1.10.490.10">
    <property type="entry name" value="Globins"/>
    <property type="match status" value="1"/>
</dbReference>
<keyword evidence="5" id="KW-1185">Reference proteome</keyword>
<evidence type="ECO:0000256" key="1">
    <source>
        <dbReference type="ARBA" id="ARBA00022617"/>
    </source>
</evidence>
<dbReference type="GO" id="GO:0019825">
    <property type="term" value="F:oxygen binding"/>
    <property type="evidence" value="ECO:0007669"/>
    <property type="project" value="InterPro"/>
</dbReference>
<accession>A0A673M929</accession>
<reference evidence="4" key="2">
    <citation type="submission" date="2025-09" db="UniProtKB">
        <authorList>
            <consortium name="Ensembl"/>
        </authorList>
    </citation>
    <scope>IDENTIFICATION</scope>
</reference>
<evidence type="ECO:0000313" key="5">
    <source>
        <dbReference type="Proteomes" id="UP000472270"/>
    </source>
</evidence>
<dbReference type="AlphaFoldDB" id="A0A673M929"/>
<keyword evidence="3" id="KW-0408">Iron</keyword>
<dbReference type="InterPro" id="IPR012292">
    <property type="entry name" value="Globin/Proto"/>
</dbReference>
<proteinExistence type="predicted"/>
<organism evidence="4 5">
    <name type="scientific">Sinocyclocheilus rhinocerous</name>
    <dbReference type="NCBI Taxonomy" id="307959"/>
    <lineage>
        <taxon>Eukaryota</taxon>
        <taxon>Metazoa</taxon>
        <taxon>Chordata</taxon>
        <taxon>Craniata</taxon>
        <taxon>Vertebrata</taxon>
        <taxon>Euteleostomi</taxon>
        <taxon>Actinopterygii</taxon>
        <taxon>Neopterygii</taxon>
        <taxon>Teleostei</taxon>
        <taxon>Ostariophysi</taxon>
        <taxon>Cypriniformes</taxon>
        <taxon>Cyprinidae</taxon>
        <taxon>Cyprininae</taxon>
        <taxon>Sinocyclocheilus</taxon>
    </lineage>
</organism>
<keyword evidence="1" id="KW-0349">Heme</keyword>
<dbReference type="SUPFAM" id="SSF46458">
    <property type="entry name" value="Globin-like"/>
    <property type="match status" value="1"/>
</dbReference>
<dbReference type="GO" id="GO:0046872">
    <property type="term" value="F:metal ion binding"/>
    <property type="evidence" value="ECO:0007669"/>
    <property type="project" value="UniProtKB-KW"/>
</dbReference>
<protein>
    <recommendedName>
        <fullName evidence="6">Globin family profile domain-containing protein</fullName>
    </recommendedName>
</protein>
<name>A0A673M929_9TELE</name>
<sequence length="93" mass="10420">MSLSDKDKSAVKALWAKVGPKADEIGAEALDYLLTGLSKSNCIKMPKHCKIIGFKFNTISAKYDFDRFLQKYEKFSTVSCFQKSFKKAEKGGL</sequence>
<reference evidence="4" key="1">
    <citation type="submission" date="2025-08" db="UniProtKB">
        <authorList>
            <consortium name="Ensembl"/>
        </authorList>
    </citation>
    <scope>IDENTIFICATION</scope>
</reference>
<evidence type="ECO:0008006" key="6">
    <source>
        <dbReference type="Google" id="ProtNLM"/>
    </source>
</evidence>
<dbReference type="InterPro" id="IPR009050">
    <property type="entry name" value="Globin-like_sf"/>
</dbReference>
<evidence type="ECO:0000313" key="4">
    <source>
        <dbReference type="Ensembl" id="ENSSRHP00000085786.1"/>
    </source>
</evidence>
<keyword evidence="2" id="KW-0479">Metal-binding</keyword>
<evidence type="ECO:0000256" key="3">
    <source>
        <dbReference type="ARBA" id="ARBA00023004"/>
    </source>
</evidence>
<dbReference type="Proteomes" id="UP000472270">
    <property type="component" value="Unassembled WGS sequence"/>
</dbReference>
<evidence type="ECO:0000256" key="2">
    <source>
        <dbReference type="ARBA" id="ARBA00022723"/>
    </source>
</evidence>
<dbReference type="Ensembl" id="ENSSRHT00000088102.1">
    <property type="protein sequence ID" value="ENSSRHP00000085786.1"/>
    <property type="gene ID" value="ENSSRHG00000042446.1"/>
</dbReference>